<accession>A0A7S2M5Q9</accession>
<protein>
    <submittedName>
        <fullName evidence="2">Uncharacterized protein</fullName>
    </submittedName>
</protein>
<gene>
    <name evidence="2" type="ORF">SMAR0320_LOCUS20525</name>
</gene>
<proteinExistence type="predicted"/>
<dbReference type="EMBL" id="HBGZ01028882">
    <property type="protein sequence ID" value="CAD9625928.1"/>
    <property type="molecule type" value="Transcribed_RNA"/>
</dbReference>
<evidence type="ECO:0000313" key="2">
    <source>
        <dbReference type="EMBL" id="CAD9625928.1"/>
    </source>
</evidence>
<name>A0A7S2M5Q9_9STRA</name>
<feature type="compositionally biased region" description="Polar residues" evidence="1">
    <location>
        <begin position="1"/>
        <end position="26"/>
    </location>
</feature>
<dbReference type="AlphaFoldDB" id="A0A7S2M5Q9"/>
<sequence>MSNTKDTTEQETSSSSRHKGMTTSTAKIEPKRQFTNSRRERPRKLRVFSDELPRSQDLYEADIDSFVSTCAPGLSFGKNYDGNDATDGDMLSPRASSIHKRSLPSLSFLATTTIAAEKKKLKIEEEKRKEVIAEMEARKALALNPLHSSDDVGKTKGDRPSCVNHLSSELQSATVIDNTKSNVTMPPLLKQFLYPLSKGGEKRDGDNNEQP</sequence>
<reference evidence="2" key="1">
    <citation type="submission" date="2021-01" db="EMBL/GenBank/DDBJ databases">
        <authorList>
            <person name="Corre E."/>
            <person name="Pelletier E."/>
            <person name="Niang G."/>
            <person name="Scheremetjew M."/>
            <person name="Finn R."/>
            <person name="Kale V."/>
            <person name="Holt S."/>
            <person name="Cochrane G."/>
            <person name="Meng A."/>
            <person name="Brown T."/>
            <person name="Cohen L."/>
        </authorList>
    </citation>
    <scope>NUCLEOTIDE SEQUENCE</scope>
    <source>
        <strain evidence="2">SM1012Den-03</strain>
    </source>
</reference>
<organism evidence="2">
    <name type="scientific">Skeletonema marinoi</name>
    <dbReference type="NCBI Taxonomy" id="267567"/>
    <lineage>
        <taxon>Eukaryota</taxon>
        <taxon>Sar</taxon>
        <taxon>Stramenopiles</taxon>
        <taxon>Ochrophyta</taxon>
        <taxon>Bacillariophyta</taxon>
        <taxon>Coscinodiscophyceae</taxon>
        <taxon>Thalassiosirophycidae</taxon>
        <taxon>Thalassiosirales</taxon>
        <taxon>Skeletonemataceae</taxon>
        <taxon>Skeletonema</taxon>
        <taxon>Skeletonema marinoi-dohrnii complex</taxon>
    </lineage>
</organism>
<feature type="region of interest" description="Disordered" evidence="1">
    <location>
        <begin position="1"/>
        <end position="48"/>
    </location>
</feature>
<evidence type="ECO:0000256" key="1">
    <source>
        <dbReference type="SAM" id="MobiDB-lite"/>
    </source>
</evidence>